<evidence type="ECO:0000313" key="3">
    <source>
        <dbReference type="Proteomes" id="UP000199501"/>
    </source>
</evidence>
<feature type="transmembrane region" description="Helical" evidence="1">
    <location>
        <begin position="7"/>
        <end position="26"/>
    </location>
</feature>
<evidence type="ECO:0000256" key="1">
    <source>
        <dbReference type="SAM" id="Phobius"/>
    </source>
</evidence>
<sequence length="86" mass="9381">MSDRLVSWLRTVVPVAWSALVAWLVSLGAPDYLTTALGGAAELLVVPIVVGAVYPIARTIETRLPDWLTRVLLGSAKPPTYRRTDH</sequence>
<feature type="transmembrane region" description="Helical" evidence="1">
    <location>
        <begin position="32"/>
        <end position="54"/>
    </location>
</feature>
<keyword evidence="1" id="KW-1133">Transmembrane helix</keyword>
<reference evidence="3" key="1">
    <citation type="submission" date="2016-10" db="EMBL/GenBank/DDBJ databases">
        <authorList>
            <person name="Varghese N."/>
            <person name="Submissions S."/>
        </authorList>
    </citation>
    <scope>NUCLEOTIDE SEQUENCE [LARGE SCALE GENOMIC DNA]</scope>
    <source>
        <strain evidence="3">IBRC-M 10403</strain>
    </source>
</reference>
<dbReference type="RefSeq" id="WP_091456961.1">
    <property type="nucleotide sequence ID" value="NZ_FMZZ01000020.1"/>
</dbReference>
<keyword evidence="1" id="KW-0812">Transmembrane</keyword>
<gene>
    <name evidence="2" type="ORF">SAMN05216174_12097</name>
</gene>
<protein>
    <submittedName>
        <fullName evidence="2">Uncharacterized protein</fullName>
    </submittedName>
</protein>
<evidence type="ECO:0000313" key="2">
    <source>
        <dbReference type="EMBL" id="SDD86922.1"/>
    </source>
</evidence>
<accession>A0A1G6Y9F2</accession>
<dbReference type="STRING" id="1271860.SAMN05216174_12097"/>
<dbReference type="AlphaFoldDB" id="A0A1G6Y9F2"/>
<keyword evidence="1" id="KW-0472">Membrane</keyword>
<dbReference type="Proteomes" id="UP000199501">
    <property type="component" value="Unassembled WGS sequence"/>
</dbReference>
<organism evidence="2 3">
    <name type="scientific">Actinokineospora iranica</name>
    <dbReference type="NCBI Taxonomy" id="1271860"/>
    <lineage>
        <taxon>Bacteria</taxon>
        <taxon>Bacillati</taxon>
        <taxon>Actinomycetota</taxon>
        <taxon>Actinomycetes</taxon>
        <taxon>Pseudonocardiales</taxon>
        <taxon>Pseudonocardiaceae</taxon>
        <taxon>Actinokineospora</taxon>
    </lineage>
</organism>
<name>A0A1G6Y9F2_9PSEU</name>
<dbReference type="OrthoDB" id="5150008at2"/>
<dbReference type="EMBL" id="FMZZ01000020">
    <property type="protein sequence ID" value="SDD86922.1"/>
    <property type="molecule type" value="Genomic_DNA"/>
</dbReference>
<proteinExistence type="predicted"/>
<keyword evidence="3" id="KW-1185">Reference proteome</keyword>